<keyword evidence="2" id="KW-0812">Transmembrane</keyword>
<organism evidence="3 4">
    <name type="scientific">Glomus cerebriforme</name>
    <dbReference type="NCBI Taxonomy" id="658196"/>
    <lineage>
        <taxon>Eukaryota</taxon>
        <taxon>Fungi</taxon>
        <taxon>Fungi incertae sedis</taxon>
        <taxon>Mucoromycota</taxon>
        <taxon>Glomeromycotina</taxon>
        <taxon>Glomeromycetes</taxon>
        <taxon>Glomerales</taxon>
        <taxon>Glomeraceae</taxon>
        <taxon>Glomus</taxon>
    </lineage>
</organism>
<evidence type="ECO:0000256" key="2">
    <source>
        <dbReference type="SAM" id="Phobius"/>
    </source>
</evidence>
<comment type="caution">
    <text evidence="3">The sequence shown here is derived from an EMBL/GenBank/DDBJ whole genome shotgun (WGS) entry which is preliminary data.</text>
</comment>
<dbReference type="AlphaFoldDB" id="A0A397S2N8"/>
<keyword evidence="2" id="KW-1133">Transmembrane helix</keyword>
<protein>
    <submittedName>
        <fullName evidence="3">Uncharacterized protein</fullName>
    </submittedName>
</protein>
<dbReference type="Gene3D" id="6.10.140.920">
    <property type="match status" value="1"/>
</dbReference>
<dbReference type="EMBL" id="QKYT01000921">
    <property type="protein sequence ID" value="RIA80673.1"/>
    <property type="molecule type" value="Genomic_DNA"/>
</dbReference>
<gene>
    <name evidence="3" type="ORF">C1645_866376</name>
</gene>
<feature type="transmembrane region" description="Helical" evidence="2">
    <location>
        <begin position="337"/>
        <end position="359"/>
    </location>
</feature>
<evidence type="ECO:0000313" key="4">
    <source>
        <dbReference type="Proteomes" id="UP000265703"/>
    </source>
</evidence>
<dbReference type="Proteomes" id="UP000265703">
    <property type="component" value="Unassembled WGS sequence"/>
</dbReference>
<accession>A0A397S2N8</accession>
<proteinExistence type="predicted"/>
<keyword evidence="1" id="KW-0175">Coiled coil</keyword>
<feature type="coiled-coil region" evidence="1">
    <location>
        <begin position="213"/>
        <end position="330"/>
    </location>
</feature>
<evidence type="ECO:0000313" key="3">
    <source>
        <dbReference type="EMBL" id="RIA80673.1"/>
    </source>
</evidence>
<name>A0A397S2N8_9GLOM</name>
<reference evidence="3 4" key="1">
    <citation type="submission" date="2018-06" db="EMBL/GenBank/DDBJ databases">
        <title>Comparative genomics reveals the genomic features of Rhizophagus irregularis, R. cerebriforme, R. diaphanum and Gigaspora rosea, and their symbiotic lifestyle signature.</title>
        <authorList>
            <person name="Morin E."/>
            <person name="San Clemente H."/>
            <person name="Chen E.C.H."/>
            <person name="De La Providencia I."/>
            <person name="Hainaut M."/>
            <person name="Kuo A."/>
            <person name="Kohler A."/>
            <person name="Murat C."/>
            <person name="Tang N."/>
            <person name="Roy S."/>
            <person name="Loubradou J."/>
            <person name="Henrissat B."/>
            <person name="Grigoriev I.V."/>
            <person name="Corradi N."/>
            <person name="Roux C."/>
            <person name="Martin F.M."/>
        </authorList>
    </citation>
    <scope>NUCLEOTIDE SEQUENCE [LARGE SCALE GENOMIC DNA]</scope>
    <source>
        <strain evidence="3 4">DAOM 227022</strain>
    </source>
</reference>
<keyword evidence="4" id="KW-1185">Reference proteome</keyword>
<keyword evidence="2" id="KW-0472">Membrane</keyword>
<evidence type="ECO:0000256" key="1">
    <source>
        <dbReference type="SAM" id="Coils"/>
    </source>
</evidence>
<sequence length="364" mass="42929">MNGRIELLRLHNELCDKIDRDYQKLIKSTTSLQEISNQITKHLTDYSQEKDNLLSFYQVNRLAGKVNIEKLLEEVSSREQKISFLSKQSKKTKTDKQSKRKNNQEEYIYCQECHREIKPKAEYWYNSSKNDGYKLCSEKCYEEYYGEYCNQCANKTLTFYRDEQNPNIITCPACYEKNQQEERERKGRLTTYCQKCSAKLPENYVLDTCDNCLDKEDAEREREREQIRSQQQQLQSDIANLEQNSSKTPQQQADLDQKKQKLKDLEDKLNELETEKDNSTDLDTQIAKLQSEIRALEKKPNRTTEEEKLLTDKRKKLAELLAKKNKKENSQSPKKPIILYVSLTVGGIILLVILATIIFRRKKK</sequence>